<dbReference type="Proteomes" id="UP000274695">
    <property type="component" value="Unassembled WGS sequence"/>
</dbReference>
<dbReference type="EMBL" id="RHGB01000006">
    <property type="protein sequence ID" value="RNL65579.1"/>
    <property type="molecule type" value="Genomic_DNA"/>
</dbReference>
<accession>A0A2S4HD18</accession>
<dbReference type="Proteomes" id="UP000237222">
    <property type="component" value="Unassembled WGS sequence"/>
</dbReference>
<dbReference type="RefSeq" id="WP_103685234.1">
    <property type="nucleotide sequence ID" value="NZ_PQGG01000033.1"/>
</dbReference>
<dbReference type="InterPro" id="IPR042099">
    <property type="entry name" value="ANL_N_sf"/>
</dbReference>
<dbReference type="InterPro" id="IPR050237">
    <property type="entry name" value="ATP-dep_AMP-bd_enzyme"/>
</dbReference>
<evidence type="ECO:0000313" key="5">
    <source>
        <dbReference type="Proteomes" id="UP000237222"/>
    </source>
</evidence>
<dbReference type="InterPro" id="IPR000873">
    <property type="entry name" value="AMP-dep_synth/lig_dom"/>
</dbReference>
<evidence type="ECO:0000313" key="4">
    <source>
        <dbReference type="EMBL" id="RNL65579.1"/>
    </source>
</evidence>
<dbReference type="Pfam" id="PF13193">
    <property type="entry name" value="AMP-binding_C"/>
    <property type="match status" value="1"/>
</dbReference>
<dbReference type="PROSITE" id="PS00455">
    <property type="entry name" value="AMP_BINDING"/>
    <property type="match status" value="1"/>
</dbReference>
<gene>
    <name evidence="3" type="ORF">C0068_14675</name>
    <name evidence="4" type="ORF">D0911_06900</name>
</gene>
<feature type="domain" description="AMP-dependent synthetase/ligase" evidence="1">
    <location>
        <begin position="23"/>
        <end position="388"/>
    </location>
</feature>
<dbReference type="AlphaFoldDB" id="A0A2S4HD18"/>
<sequence>MTNEKSPTPWGSEQQDTINAVLRRALEANPDREFLDFLGKKFSVADIDKQACRLANGLTALGIKKGHTVATLLDNSEDAVFIWLAINKLGAISVPINTAYKGEFLRHQLGDSDASVVIAESDYADRVIAIGEQLPSVKTLVHRGTAPSASFGGQVMSWEQLLSDDSSDPQVEVGPADLAMLIYTGGTTGPSKGCMVSHNYACNLARVVSEGTGRSAETVSWTALPLFHFNAVSNVICELMHGGRIAIYPRFSVSNFWPEIERTGANYTTLLGSMFPMLLGAPENEAEKRCFGQISIVGGAPFPDKLQQAWKKRFGAKHTACPGFGLTECSLVTSVPLGIQVPGDCSGMRNDSFDVRIIDDNGIEVPEGESGEVIVRPLRPNVMFQGYWKRPEDTLKVYQNMWFHTGDIGKFDENGYFYFVDRKKDYLRRRGENISSFEVESAFRSHPAIEDVAAHAVLSELTEDDLKVTLTVKEGSNLTEEELCAWSAEQLPYFAVPRYFEFRSSAEMPRSPVGRILKYKLRDEGVTANTWDREKAGFQLKKR</sequence>
<dbReference type="PANTHER" id="PTHR43767:SF1">
    <property type="entry name" value="NONRIBOSOMAL PEPTIDE SYNTHASE PES1 (EUROFUNG)-RELATED"/>
    <property type="match status" value="1"/>
</dbReference>
<keyword evidence="6" id="KW-1185">Reference proteome</keyword>
<dbReference type="OrthoDB" id="9803968at2"/>
<dbReference type="EMBL" id="PQGG01000033">
    <property type="protein sequence ID" value="POP51875.1"/>
    <property type="molecule type" value="Genomic_DNA"/>
</dbReference>
<dbReference type="InterPro" id="IPR025110">
    <property type="entry name" value="AMP-bd_C"/>
</dbReference>
<dbReference type="PANTHER" id="PTHR43767">
    <property type="entry name" value="LONG-CHAIN-FATTY-ACID--COA LIGASE"/>
    <property type="match status" value="1"/>
</dbReference>
<evidence type="ECO:0000259" key="1">
    <source>
        <dbReference type="Pfam" id="PF00501"/>
    </source>
</evidence>
<dbReference type="Pfam" id="PF00501">
    <property type="entry name" value="AMP-binding"/>
    <property type="match status" value="1"/>
</dbReference>
<keyword evidence="3" id="KW-0436">Ligase</keyword>
<dbReference type="SUPFAM" id="SSF56801">
    <property type="entry name" value="Acetyl-CoA synthetase-like"/>
    <property type="match status" value="1"/>
</dbReference>
<name>A0A2S4HD18_9GAMM</name>
<dbReference type="Gene3D" id="3.30.300.30">
    <property type="match status" value="1"/>
</dbReference>
<feature type="domain" description="AMP-binding enzyme C-terminal" evidence="2">
    <location>
        <begin position="438"/>
        <end position="511"/>
    </location>
</feature>
<evidence type="ECO:0000313" key="6">
    <source>
        <dbReference type="Proteomes" id="UP000274695"/>
    </source>
</evidence>
<protein>
    <submittedName>
        <fullName evidence="3">ATP-dependent acyl-CoA ligase</fullName>
    </submittedName>
</protein>
<dbReference type="Gene3D" id="3.40.50.12780">
    <property type="entry name" value="N-terminal domain of ligase-like"/>
    <property type="match status" value="1"/>
</dbReference>
<proteinExistence type="predicted"/>
<reference evidence="4 6" key="2">
    <citation type="submission" date="2018-10" db="EMBL/GenBank/DDBJ databases">
        <title>Draft genome sequence of Zhongshania sp. DSW25-10.</title>
        <authorList>
            <person name="Oh J."/>
        </authorList>
    </citation>
    <scope>NUCLEOTIDE SEQUENCE [LARGE SCALE GENOMIC DNA]</scope>
    <source>
        <strain evidence="4 6">DSW25-10</strain>
    </source>
</reference>
<dbReference type="InterPro" id="IPR020845">
    <property type="entry name" value="AMP-binding_CS"/>
</dbReference>
<organism evidence="3 5">
    <name type="scientific">Zhongshania marina</name>
    <dbReference type="NCBI Taxonomy" id="2304603"/>
    <lineage>
        <taxon>Bacteria</taxon>
        <taxon>Pseudomonadati</taxon>
        <taxon>Pseudomonadota</taxon>
        <taxon>Gammaproteobacteria</taxon>
        <taxon>Cellvibrionales</taxon>
        <taxon>Spongiibacteraceae</taxon>
        <taxon>Zhongshania</taxon>
    </lineage>
</organism>
<dbReference type="GO" id="GO:0016878">
    <property type="term" value="F:acid-thiol ligase activity"/>
    <property type="evidence" value="ECO:0007669"/>
    <property type="project" value="UniProtKB-ARBA"/>
</dbReference>
<reference evidence="3" key="1">
    <citation type="submission" date="2018-01" db="EMBL/GenBank/DDBJ databases">
        <authorList>
            <person name="Yu X.-D."/>
        </authorList>
    </citation>
    <scope>NUCLEOTIDE SEQUENCE</scope>
    <source>
        <strain evidence="3">ZX-21</strain>
    </source>
</reference>
<dbReference type="InterPro" id="IPR045851">
    <property type="entry name" value="AMP-bd_C_sf"/>
</dbReference>
<comment type="caution">
    <text evidence="3">The sequence shown here is derived from an EMBL/GenBank/DDBJ whole genome shotgun (WGS) entry which is preliminary data.</text>
</comment>
<evidence type="ECO:0000259" key="2">
    <source>
        <dbReference type="Pfam" id="PF13193"/>
    </source>
</evidence>
<evidence type="ECO:0000313" key="3">
    <source>
        <dbReference type="EMBL" id="POP51875.1"/>
    </source>
</evidence>